<accession>A0ABW8HIU0</accession>
<dbReference type="RefSeq" id="WP_350891635.1">
    <property type="nucleotide sequence ID" value="NZ_JBEOTR010000021.1"/>
</dbReference>
<reference evidence="2 3" key="1">
    <citation type="submission" date="2024-10" db="EMBL/GenBank/DDBJ databases">
        <title>The Natural Products Discovery Center: Release of the First 8490 Sequenced Strains for Exploring Actinobacteria Biosynthetic Diversity.</title>
        <authorList>
            <person name="Kalkreuter E."/>
            <person name="Kautsar S.A."/>
            <person name="Yang D."/>
            <person name="Bader C.D."/>
            <person name="Teijaro C.N."/>
            <person name="Fluegel L."/>
            <person name="Davis C.M."/>
            <person name="Simpson J.R."/>
            <person name="Lauterbach L."/>
            <person name="Steele A.D."/>
            <person name="Gui C."/>
            <person name="Meng S."/>
            <person name="Li G."/>
            <person name="Viehrig K."/>
            <person name="Ye F."/>
            <person name="Su P."/>
            <person name="Kiefer A.F."/>
            <person name="Nichols A."/>
            <person name="Cepeda A.J."/>
            <person name="Yan W."/>
            <person name="Fan B."/>
            <person name="Jiang Y."/>
            <person name="Adhikari A."/>
            <person name="Zheng C.-J."/>
            <person name="Schuster L."/>
            <person name="Cowan T.M."/>
            <person name="Smanski M.J."/>
            <person name="Chevrette M.G."/>
            <person name="De Carvalho L.P.S."/>
            <person name="Shen B."/>
        </authorList>
    </citation>
    <scope>NUCLEOTIDE SEQUENCE [LARGE SCALE GENOMIC DNA]</scope>
    <source>
        <strain evidence="2 3">NPDC093086</strain>
    </source>
</reference>
<feature type="signal peptide" evidence="1">
    <location>
        <begin position="1"/>
        <end position="27"/>
    </location>
</feature>
<evidence type="ECO:0000256" key="1">
    <source>
        <dbReference type="SAM" id="SignalP"/>
    </source>
</evidence>
<proteinExistence type="predicted"/>
<protein>
    <recommendedName>
        <fullName evidence="4">Restriction endonuclease</fullName>
    </recommendedName>
</protein>
<organism evidence="2 3">
    <name type="scientific">Streptomyces ardesiacus</name>
    <dbReference type="NCBI Taxonomy" id="285564"/>
    <lineage>
        <taxon>Bacteria</taxon>
        <taxon>Bacillati</taxon>
        <taxon>Actinomycetota</taxon>
        <taxon>Actinomycetes</taxon>
        <taxon>Kitasatosporales</taxon>
        <taxon>Streptomycetaceae</taxon>
        <taxon>Streptomyces</taxon>
    </lineage>
</organism>
<evidence type="ECO:0000313" key="2">
    <source>
        <dbReference type="EMBL" id="MFJ6040660.1"/>
    </source>
</evidence>
<comment type="caution">
    <text evidence="2">The sequence shown here is derived from an EMBL/GenBank/DDBJ whole genome shotgun (WGS) entry which is preliminary data.</text>
</comment>
<sequence length="143" mass="15273">MTPSLRTARACRATAALLLAAAGYAAAHHPWLALPGLYAAAVFAWCAAREGAMHRRSVLLARRAERLARPRRSPAAGLEPCCAFWRYSFGAGHGPECAGTAAGVPVHGDCCERWWTSLGARHDASCRRRTDAPGREPEAAGPR</sequence>
<gene>
    <name evidence="2" type="ORF">ACIQFM_30975</name>
</gene>
<name>A0ABW8HIU0_9ACTN</name>
<keyword evidence="3" id="KW-1185">Reference proteome</keyword>
<dbReference type="Proteomes" id="UP001617907">
    <property type="component" value="Unassembled WGS sequence"/>
</dbReference>
<evidence type="ECO:0008006" key="4">
    <source>
        <dbReference type="Google" id="ProtNLM"/>
    </source>
</evidence>
<feature type="chain" id="PRO_5045499200" description="Restriction endonuclease" evidence="1">
    <location>
        <begin position="28"/>
        <end position="143"/>
    </location>
</feature>
<dbReference type="EMBL" id="JBIVPC010000020">
    <property type="protein sequence ID" value="MFJ6040660.1"/>
    <property type="molecule type" value="Genomic_DNA"/>
</dbReference>
<evidence type="ECO:0000313" key="3">
    <source>
        <dbReference type="Proteomes" id="UP001617907"/>
    </source>
</evidence>
<keyword evidence="1" id="KW-0732">Signal</keyword>